<evidence type="ECO:0000256" key="1">
    <source>
        <dbReference type="ARBA" id="ARBA00004370"/>
    </source>
</evidence>
<evidence type="ECO:0000256" key="2">
    <source>
        <dbReference type="ARBA" id="ARBA00007165"/>
    </source>
</evidence>
<dbReference type="KEGG" id="asun:KG104_09665"/>
<sequence length="291" mass="32086">MYRFLLSGRWLGWFALTALLSVACSSLGMWQLDRRDAIREDIGNVVNNYDAAPVPFEDAAGLFEDYDPAKEWLPVSMTGVYDTENQRIVRNRPLSGRAGYEVVVPLKLSDGTAVVINRGWLPIGNDEAGKPDAVPAAPGGEVTVVARIKPAEPDVSRGAPEGQLASINLSQYQDEVGYELEQGAYGLMASEDPRPDIVPEAAPKPSVDEGPHLSYAMQWFAFGVMLFVGLGYAARQEALNLRYGDEDEWEEEDDDEMIAAHPAPSRPRRPRRQRGSTQEDEEDALLDAQGY</sequence>
<dbReference type="PANTHER" id="PTHR23427:SF2">
    <property type="entry name" value="SURFEIT LOCUS PROTEIN 1"/>
    <property type="match status" value="1"/>
</dbReference>
<evidence type="ECO:0000256" key="3">
    <source>
        <dbReference type="ARBA" id="ARBA00022692"/>
    </source>
</evidence>
<dbReference type="InterPro" id="IPR045214">
    <property type="entry name" value="Surf1/Surf4"/>
</dbReference>
<dbReference type="GO" id="GO:0005886">
    <property type="term" value="C:plasma membrane"/>
    <property type="evidence" value="ECO:0007669"/>
    <property type="project" value="UniProtKB-SubCell"/>
</dbReference>
<evidence type="ECO:0000313" key="9">
    <source>
        <dbReference type="Proteomes" id="UP000680588"/>
    </source>
</evidence>
<evidence type="ECO:0000256" key="7">
    <source>
        <dbReference type="SAM" id="MobiDB-lite"/>
    </source>
</evidence>
<gene>
    <name evidence="8" type="ORF">KG104_09665</name>
</gene>
<name>A0A975PCZ8_9MICC</name>
<dbReference type="CDD" id="cd06662">
    <property type="entry name" value="SURF1"/>
    <property type="match status" value="1"/>
</dbReference>
<evidence type="ECO:0000313" key="8">
    <source>
        <dbReference type="EMBL" id="QWQ34824.1"/>
    </source>
</evidence>
<accession>A0A975PCZ8</accession>
<proteinExistence type="inferred from homology"/>
<organism evidence="8 9">
    <name type="scientific">Arthrobacter sunyaminii</name>
    <dbReference type="NCBI Taxonomy" id="2816859"/>
    <lineage>
        <taxon>Bacteria</taxon>
        <taxon>Bacillati</taxon>
        <taxon>Actinomycetota</taxon>
        <taxon>Actinomycetes</taxon>
        <taxon>Micrococcales</taxon>
        <taxon>Micrococcaceae</taxon>
        <taxon>Arthrobacter</taxon>
    </lineage>
</organism>
<dbReference type="PANTHER" id="PTHR23427">
    <property type="entry name" value="SURFEIT LOCUS PROTEIN"/>
    <property type="match status" value="1"/>
</dbReference>
<keyword evidence="4" id="KW-1133">Transmembrane helix</keyword>
<dbReference type="InterPro" id="IPR002994">
    <property type="entry name" value="Surf1/Shy1"/>
</dbReference>
<evidence type="ECO:0000256" key="5">
    <source>
        <dbReference type="ARBA" id="ARBA00023136"/>
    </source>
</evidence>
<feature type="compositionally biased region" description="Acidic residues" evidence="7">
    <location>
        <begin position="246"/>
        <end position="257"/>
    </location>
</feature>
<keyword evidence="9" id="KW-1185">Reference proteome</keyword>
<keyword evidence="5" id="KW-0472">Membrane</keyword>
<reference evidence="8" key="1">
    <citation type="submission" date="2021-06" db="EMBL/GenBank/DDBJ databases">
        <title>Novel species in genus Arthrobacter.</title>
        <authorList>
            <person name="Zhang G."/>
        </authorList>
    </citation>
    <scope>NUCLEOTIDE SEQUENCE</scope>
    <source>
        <strain evidence="8">Zg-ZUI122</strain>
    </source>
</reference>
<dbReference type="Proteomes" id="UP000680588">
    <property type="component" value="Chromosome"/>
</dbReference>
<comment type="subcellular location">
    <subcellularLocation>
        <location evidence="6">Cell membrane</location>
        <topology evidence="6">Multi-pass membrane protein</topology>
    </subcellularLocation>
    <subcellularLocation>
        <location evidence="1">Membrane</location>
    </subcellularLocation>
</comment>
<dbReference type="EMBL" id="CP076456">
    <property type="protein sequence ID" value="QWQ34824.1"/>
    <property type="molecule type" value="Genomic_DNA"/>
</dbReference>
<feature type="region of interest" description="Disordered" evidence="7">
    <location>
        <begin position="246"/>
        <end position="291"/>
    </location>
</feature>
<keyword evidence="6" id="KW-1003">Cell membrane</keyword>
<evidence type="ECO:0000256" key="4">
    <source>
        <dbReference type="ARBA" id="ARBA00022989"/>
    </source>
</evidence>
<comment type="similarity">
    <text evidence="2 6">Belongs to the SURF1 family.</text>
</comment>
<dbReference type="AlphaFoldDB" id="A0A975PCZ8"/>
<protein>
    <recommendedName>
        <fullName evidence="6">SURF1-like protein</fullName>
    </recommendedName>
</protein>
<evidence type="ECO:0000256" key="6">
    <source>
        <dbReference type="RuleBase" id="RU363076"/>
    </source>
</evidence>
<dbReference type="PROSITE" id="PS51257">
    <property type="entry name" value="PROKAR_LIPOPROTEIN"/>
    <property type="match status" value="1"/>
</dbReference>
<dbReference type="RefSeq" id="WP_207346894.1">
    <property type="nucleotide sequence ID" value="NZ_CP076456.1"/>
</dbReference>
<keyword evidence="3" id="KW-0812">Transmembrane</keyword>
<dbReference type="Pfam" id="PF02104">
    <property type="entry name" value="SURF1"/>
    <property type="match status" value="1"/>
</dbReference>
<dbReference type="PROSITE" id="PS50895">
    <property type="entry name" value="SURF1"/>
    <property type="match status" value="1"/>
</dbReference>